<dbReference type="SUPFAM" id="SSF88723">
    <property type="entry name" value="PIN domain-like"/>
    <property type="match status" value="1"/>
</dbReference>
<dbReference type="GO" id="GO:0016075">
    <property type="term" value="P:rRNA catabolic process"/>
    <property type="evidence" value="ECO:0007669"/>
    <property type="project" value="TreeGrafter"/>
</dbReference>
<reference evidence="2" key="1">
    <citation type="journal article" date="2015" name="Genome">
        <title>Whole Genome Sequence of the Non-Microcystin-Producing Microcystis aeruginosa Strain NIES-44.</title>
        <authorList>
            <person name="Okano K."/>
            <person name="Miyata N."/>
            <person name="Ozaki Y."/>
        </authorList>
    </citation>
    <scope>NUCLEOTIDE SEQUENCE [LARGE SCALE GENOMIC DNA]</scope>
    <source>
        <strain evidence="2">NIES-44</strain>
    </source>
</reference>
<dbReference type="EMBL" id="BBPA01000059">
    <property type="protein sequence ID" value="GAL94678.1"/>
    <property type="molecule type" value="Genomic_DNA"/>
</dbReference>
<evidence type="ECO:0000313" key="1">
    <source>
        <dbReference type="EMBL" id="GAL94678.1"/>
    </source>
</evidence>
<dbReference type="GO" id="GO:0004521">
    <property type="term" value="F:RNA endonuclease activity"/>
    <property type="evidence" value="ECO:0007669"/>
    <property type="project" value="InterPro"/>
</dbReference>
<dbReference type="RefSeq" id="WP_002777101.1">
    <property type="nucleotide sequence ID" value="NZ_BBPA01000059.1"/>
</dbReference>
<dbReference type="Gene3D" id="3.40.50.1010">
    <property type="entry name" value="5'-nuclease"/>
    <property type="match status" value="1"/>
</dbReference>
<gene>
    <name evidence="1" type="ORF">N44_03258</name>
</gene>
<protein>
    <recommendedName>
        <fullName evidence="3">PIN domain-containing protein</fullName>
    </recommendedName>
</protein>
<dbReference type="PANTHER" id="PTHR42188">
    <property type="entry name" value="23S RRNA-SPECIFIC ENDONUCLEASE VAPC20"/>
    <property type="match status" value="1"/>
</dbReference>
<proteinExistence type="predicted"/>
<accession>A0A0A1VYT2</accession>
<organism evidence="1 2">
    <name type="scientific">Microcystis aeruginosa NIES-44</name>
    <dbReference type="NCBI Taxonomy" id="449439"/>
    <lineage>
        <taxon>Bacteria</taxon>
        <taxon>Bacillati</taxon>
        <taxon>Cyanobacteriota</taxon>
        <taxon>Cyanophyceae</taxon>
        <taxon>Oscillatoriophycideae</taxon>
        <taxon>Chroococcales</taxon>
        <taxon>Microcystaceae</taxon>
        <taxon>Microcystis</taxon>
    </lineage>
</organism>
<comment type="caution">
    <text evidence="1">The sequence shown here is derived from an EMBL/GenBank/DDBJ whole genome shotgun (WGS) entry which is preliminary data.</text>
</comment>
<sequence length="136" mass="15618">MNKSKLFLDTVFIQAILNPHDQYHQIAMQFLPYVKNATAVWVTEAIFMEVGNALSHYNRPKVSAFIKQCYQTDNLFVVTITSTLFQKGLKLYESRADKSWGLVDCFSFIVMEENQITDALTSDVHFIQAGFQALLR</sequence>
<dbReference type="InterPro" id="IPR039018">
    <property type="entry name" value="VapC20-like"/>
</dbReference>
<dbReference type="Proteomes" id="UP000030321">
    <property type="component" value="Unassembled WGS sequence"/>
</dbReference>
<name>A0A0A1VYT2_MICAE</name>
<dbReference type="InterPro" id="IPR029060">
    <property type="entry name" value="PIN-like_dom_sf"/>
</dbReference>
<evidence type="ECO:0008006" key="3">
    <source>
        <dbReference type="Google" id="ProtNLM"/>
    </source>
</evidence>
<dbReference type="PANTHER" id="PTHR42188:SF1">
    <property type="entry name" value="23S RRNA-SPECIFIC ENDONUCLEASE VAPC20"/>
    <property type="match status" value="1"/>
</dbReference>
<dbReference type="AlphaFoldDB" id="A0A0A1VYT2"/>
<evidence type="ECO:0000313" key="2">
    <source>
        <dbReference type="Proteomes" id="UP000030321"/>
    </source>
</evidence>